<evidence type="ECO:0000313" key="1">
    <source>
        <dbReference type="EMBL" id="NGN91405.1"/>
    </source>
</evidence>
<sequence>MTTALILIALFGLATYATFAVVHGDRPKAAPRSHAIDPDFLPATRWP</sequence>
<keyword evidence="2" id="KW-1185">Reference proteome</keyword>
<organism evidence="1 2">
    <name type="scientific">Nocardioides turkmenicus</name>
    <dbReference type="NCBI Taxonomy" id="2711220"/>
    <lineage>
        <taxon>Bacteria</taxon>
        <taxon>Bacillati</taxon>
        <taxon>Actinomycetota</taxon>
        <taxon>Actinomycetes</taxon>
        <taxon>Propionibacteriales</taxon>
        <taxon>Nocardioidaceae</taxon>
        <taxon>Nocardioides</taxon>
    </lineage>
</organism>
<accession>A0A6M1QP09</accession>
<protein>
    <submittedName>
        <fullName evidence="1">Uncharacterized protein</fullName>
    </submittedName>
</protein>
<name>A0A6M1QP09_9ACTN</name>
<dbReference type="EMBL" id="JAALAA010000001">
    <property type="protein sequence ID" value="NGN91405.1"/>
    <property type="molecule type" value="Genomic_DNA"/>
</dbReference>
<proteinExistence type="predicted"/>
<dbReference type="AlphaFoldDB" id="A0A6M1QP09"/>
<comment type="caution">
    <text evidence="1">The sequence shown here is derived from an EMBL/GenBank/DDBJ whole genome shotgun (WGS) entry which is preliminary data.</text>
</comment>
<gene>
    <name evidence="1" type="ORF">G5C66_01455</name>
</gene>
<dbReference type="RefSeq" id="WP_165108982.1">
    <property type="nucleotide sequence ID" value="NZ_JAALAA010000001.1"/>
</dbReference>
<reference evidence="1 2" key="1">
    <citation type="submission" date="2020-02" db="EMBL/GenBank/DDBJ databases">
        <title>Whole-genome analyses of novel actinobacteria.</title>
        <authorList>
            <person name="Sahin N."/>
        </authorList>
    </citation>
    <scope>NUCLEOTIDE SEQUENCE [LARGE SCALE GENOMIC DNA]</scope>
    <source>
        <strain evidence="1 2">KC13</strain>
    </source>
</reference>
<dbReference type="Proteomes" id="UP000483261">
    <property type="component" value="Unassembled WGS sequence"/>
</dbReference>
<evidence type="ECO:0000313" key="2">
    <source>
        <dbReference type="Proteomes" id="UP000483261"/>
    </source>
</evidence>